<proteinExistence type="predicted"/>
<evidence type="ECO:0000313" key="1">
    <source>
        <dbReference type="EMBL" id="KAL3882064.1"/>
    </source>
</evidence>
<accession>A0ABD3X749</accession>
<sequence length="52" mass="5871">ADDGESDGYAQIDLEEMRENRRLRYAELCRICEAEPKCAVFVPCGHCLFCSG</sequence>
<protein>
    <submittedName>
        <fullName evidence="1">Uncharacterized protein</fullName>
    </submittedName>
</protein>
<feature type="non-terminal residue" evidence="1">
    <location>
        <position position="1"/>
    </location>
</feature>
<organism evidence="1 2">
    <name type="scientific">Sinanodonta woodiana</name>
    <name type="common">Chinese pond mussel</name>
    <name type="synonym">Anodonta woodiana</name>
    <dbReference type="NCBI Taxonomy" id="1069815"/>
    <lineage>
        <taxon>Eukaryota</taxon>
        <taxon>Metazoa</taxon>
        <taxon>Spiralia</taxon>
        <taxon>Lophotrochozoa</taxon>
        <taxon>Mollusca</taxon>
        <taxon>Bivalvia</taxon>
        <taxon>Autobranchia</taxon>
        <taxon>Heteroconchia</taxon>
        <taxon>Palaeoheterodonta</taxon>
        <taxon>Unionida</taxon>
        <taxon>Unionoidea</taxon>
        <taxon>Unionidae</taxon>
        <taxon>Unioninae</taxon>
        <taxon>Sinanodonta</taxon>
    </lineage>
</organism>
<dbReference type="EMBL" id="JBJQND010000003">
    <property type="protein sequence ID" value="KAL3882064.1"/>
    <property type="molecule type" value="Genomic_DNA"/>
</dbReference>
<dbReference type="Proteomes" id="UP001634394">
    <property type="component" value="Unassembled WGS sequence"/>
</dbReference>
<dbReference type="Pfam" id="PF13920">
    <property type="entry name" value="zf-C3HC4_3"/>
    <property type="match status" value="1"/>
</dbReference>
<dbReference type="InterPro" id="IPR013083">
    <property type="entry name" value="Znf_RING/FYVE/PHD"/>
</dbReference>
<name>A0ABD3X749_SINWO</name>
<dbReference type="Gene3D" id="3.30.40.10">
    <property type="entry name" value="Zinc/RING finger domain, C3HC4 (zinc finger)"/>
    <property type="match status" value="1"/>
</dbReference>
<keyword evidence="2" id="KW-1185">Reference proteome</keyword>
<dbReference type="AlphaFoldDB" id="A0ABD3X749"/>
<evidence type="ECO:0000313" key="2">
    <source>
        <dbReference type="Proteomes" id="UP001634394"/>
    </source>
</evidence>
<feature type="non-terminal residue" evidence="1">
    <location>
        <position position="52"/>
    </location>
</feature>
<gene>
    <name evidence="1" type="ORF">ACJMK2_028439</name>
</gene>
<reference evidence="1 2" key="1">
    <citation type="submission" date="2024-11" db="EMBL/GenBank/DDBJ databases">
        <title>Chromosome-level genome assembly of the freshwater bivalve Anodonta woodiana.</title>
        <authorList>
            <person name="Chen X."/>
        </authorList>
    </citation>
    <scope>NUCLEOTIDE SEQUENCE [LARGE SCALE GENOMIC DNA]</scope>
    <source>
        <strain evidence="1">MN2024</strain>
        <tissue evidence="1">Gills</tissue>
    </source>
</reference>
<comment type="caution">
    <text evidence="1">The sequence shown here is derived from an EMBL/GenBank/DDBJ whole genome shotgun (WGS) entry which is preliminary data.</text>
</comment>